<evidence type="ECO:0000313" key="3">
    <source>
        <dbReference type="Proteomes" id="UP000536179"/>
    </source>
</evidence>
<dbReference type="AlphaFoldDB" id="A0A7W5DZU0"/>
<feature type="transmembrane region" description="Helical" evidence="1">
    <location>
        <begin position="70"/>
        <end position="89"/>
    </location>
</feature>
<comment type="caution">
    <text evidence="2">The sequence shown here is derived from an EMBL/GenBank/DDBJ whole genome shotgun (WGS) entry which is preliminary data.</text>
</comment>
<feature type="transmembrane region" description="Helical" evidence="1">
    <location>
        <begin position="157"/>
        <end position="187"/>
    </location>
</feature>
<feature type="transmembrane region" description="Helical" evidence="1">
    <location>
        <begin position="127"/>
        <end position="145"/>
    </location>
</feature>
<organism evidence="2 3">
    <name type="scientific">Aporhodopirellula rubra</name>
    <dbReference type="NCBI Taxonomy" id="980271"/>
    <lineage>
        <taxon>Bacteria</taxon>
        <taxon>Pseudomonadati</taxon>
        <taxon>Planctomycetota</taxon>
        <taxon>Planctomycetia</taxon>
        <taxon>Pirellulales</taxon>
        <taxon>Pirellulaceae</taxon>
        <taxon>Aporhodopirellula</taxon>
    </lineage>
</organism>
<accession>A0A7W5DZU0</accession>
<evidence type="ECO:0000256" key="1">
    <source>
        <dbReference type="SAM" id="Phobius"/>
    </source>
</evidence>
<dbReference type="Pfam" id="PF06182">
    <property type="entry name" value="ABC2_membrane_6"/>
    <property type="match status" value="1"/>
</dbReference>
<dbReference type="PANTHER" id="PTHR36833:SF2">
    <property type="entry name" value="SLR0610 PROTEIN"/>
    <property type="match status" value="1"/>
</dbReference>
<protein>
    <submittedName>
        <fullName evidence="2">ABC-2 type transport system permease protein</fullName>
    </submittedName>
</protein>
<dbReference type="PANTHER" id="PTHR36833">
    <property type="entry name" value="SLR0610 PROTEIN-RELATED"/>
    <property type="match status" value="1"/>
</dbReference>
<sequence>MWSEINRYRRVFLTFAQNSLVRDMTFRTNFVIECLSSLGWTLMNVGFYLIIFEHTNSIGADSGWDREKFFLFLATTWFINSLVQAFFMPNAEEFSELIRTGGLDFALLKPIDTQFLISFRRVSWSSLANFGAGLVIAVVSLWQLATREIDPYVPSAMSFVLYVLFCGCGVAIMYSLMICLSATSIWLGRNQTLYNFWFYITNFSRYPMEIYNRGWGQPLYGLFTFVIPVLVVVNVPARLIARPVEPRGDSEWWLVGWALVATVLSVLASRWVFRTALGSYRSASS</sequence>
<feature type="transmembrane region" description="Helical" evidence="1">
    <location>
        <begin position="219"/>
        <end position="240"/>
    </location>
</feature>
<keyword evidence="3" id="KW-1185">Reference proteome</keyword>
<proteinExistence type="predicted"/>
<evidence type="ECO:0000313" key="2">
    <source>
        <dbReference type="EMBL" id="MBB3207596.1"/>
    </source>
</evidence>
<feature type="transmembrane region" description="Helical" evidence="1">
    <location>
        <begin position="30"/>
        <end position="50"/>
    </location>
</feature>
<keyword evidence="1" id="KW-0812">Transmembrane</keyword>
<dbReference type="Proteomes" id="UP000536179">
    <property type="component" value="Unassembled WGS sequence"/>
</dbReference>
<feature type="transmembrane region" description="Helical" evidence="1">
    <location>
        <begin position="252"/>
        <end position="273"/>
    </location>
</feature>
<dbReference type="RefSeq" id="WP_009095351.1">
    <property type="nucleotide sequence ID" value="NZ_JACHXU010000011.1"/>
</dbReference>
<keyword evidence="1" id="KW-0472">Membrane</keyword>
<name>A0A7W5DZU0_9BACT</name>
<gene>
    <name evidence="2" type="ORF">FHS27_003421</name>
</gene>
<keyword evidence="1" id="KW-1133">Transmembrane helix</keyword>
<dbReference type="EMBL" id="JACHXU010000011">
    <property type="protein sequence ID" value="MBB3207596.1"/>
    <property type="molecule type" value="Genomic_DNA"/>
</dbReference>
<dbReference type="InterPro" id="IPR010390">
    <property type="entry name" value="ABC-2_transporter-like"/>
</dbReference>
<reference evidence="2 3" key="1">
    <citation type="submission" date="2020-08" db="EMBL/GenBank/DDBJ databases">
        <title>Genomic Encyclopedia of Type Strains, Phase III (KMG-III): the genomes of soil and plant-associated and newly described type strains.</title>
        <authorList>
            <person name="Whitman W."/>
        </authorList>
    </citation>
    <scope>NUCLEOTIDE SEQUENCE [LARGE SCALE GENOMIC DNA]</scope>
    <source>
        <strain evidence="2 3">CECT 8075</strain>
    </source>
</reference>